<name>A0ABS3Q5X4_9GAMM</name>
<dbReference type="Gene3D" id="3.40.50.150">
    <property type="entry name" value="Vaccinia Virus protein VP39"/>
    <property type="match status" value="1"/>
</dbReference>
<dbReference type="PANTHER" id="PTHR31760:SF0">
    <property type="entry name" value="S-ADENOSYL-L-METHIONINE-DEPENDENT METHYLTRANSFERASES SUPERFAMILY PROTEIN"/>
    <property type="match status" value="1"/>
</dbReference>
<dbReference type="EMBL" id="JAGETV010000017">
    <property type="protein sequence ID" value="MBO1927755.1"/>
    <property type="molecule type" value="Genomic_DNA"/>
</dbReference>
<evidence type="ECO:0000256" key="1">
    <source>
        <dbReference type="ARBA" id="ARBA00022490"/>
    </source>
</evidence>
<evidence type="ECO:0000256" key="3">
    <source>
        <dbReference type="ARBA" id="ARBA00022603"/>
    </source>
</evidence>
<evidence type="ECO:0000256" key="5">
    <source>
        <dbReference type="ARBA" id="ARBA00022691"/>
    </source>
</evidence>
<sequence>MNQDSLSHLQPQLESALEAIALDLSGAQIDSLMAYLTLLQKWNKVYNLTAIRDPQEMLIKHLIDSLAVVPHITSESLIDVGSGGGLPGIPLAICFPDRRIDMLDSNIKKTRFLTQAKAELGLVNSQVWHKRVEEYQPEPLYDAVISRAFASLEDMFTWTKDLIPENGVWWAMKAQKETEEFANLPDYAVIEDTIELHVPGLDAQRRLIKALKKSTT</sequence>
<dbReference type="PANTHER" id="PTHR31760">
    <property type="entry name" value="S-ADENOSYL-L-METHIONINE-DEPENDENT METHYLTRANSFERASES SUPERFAMILY PROTEIN"/>
    <property type="match status" value="1"/>
</dbReference>
<gene>
    <name evidence="6 7" type="primary">rsmG</name>
    <name evidence="7" type="ORF">J3998_09220</name>
</gene>
<dbReference type="NCBIfam" id="TIGR00138">
    <property type="entry name" value="rsmG_gidB"/>
    <property type="match status" value="1"/>
</dbReference>
<keyword evidence="2 6" id="KW-0698">rRNA processing</keyword>
<keyword evidence="8" id="KW-1185">Reference proteome</keyword>
<dbReference type="SUPFAM" id="SSF53335">
    <property type="entry name" value="S-adenosyl-L-methionine-dependent methyltransferases"/>
    <property type="match status" value="1"/>
</dbReference>
<feature type="binding site" evidence="6">
    <location>
        <begin position="132"/>
        <end position="133"/>
    </location>
    <ligand>
        <name>S-adenosyl-L-methionine</name>
        <dbReference type="ChEBI" id="CHEBI:59789"/>
    </ligand>
</feature>
<dbReference type="Proteomes" id="UP000664835">
    <property type="component" value="Unassembled WGS sequence"/>
</dbReference>
<comment type="function">
    <text evidence="6">Specifically methylates the N7 position of guanine in position 527 of 16S rRNA.</text>
</comment>
<comment type="subcellular location">
    <subcellularLocation>
        <location evidence="6">Cytoplasm</location>
    </subcellularLocation>
</comment>
<feature type="binding site" evidence="6">
    <location>
        <position position="81"/>
    </location>
    <ligand>
        <name>S-adenosyl-L-methionine</name>
        <dbReference type="ChEBI" id="CHEBI:59789"/>
    </ligand>
</feature>
<dbReference type="PIRSF" id="PIRSF003078">
    <property type="entry name" value="GidB"/>
    <property type="match status" value="1"/>
</dbReference>
<evidence type="ECO:0000313" key="8">
    <source>
        <dbReference type="Proteomes" id="UP000664835"/>
    </source>
</evidence>
<feature type="binding site" evidence="6">
    <location>
        <position position="86"/>
    </location>
    <ligand>
        <name>S-adenosyl-L-methionine</name>
        <dbReference type="ChEBI" id="CHEBI:59789"/>
    </ligand>
</feature>
<comment type="catalytic activity">
    <reaction evidence="6">
        <text>guanosine(527) in 16S rRNA + S-adenosyl-L-methionine = N(7)-methylguanosine(527) in 16S rRNA + S-adenosyl-L-homocysteine</text>
        <dbReference type="Rhea" id="RHEA:42732"/>
        <dbReference type="Rhea" id="RHEA-COMP:10209"/>
        <dbReference type="Rhea" id="RHEA-COMP:10210"/>
        <dbReference type="ChEBI" id="CHEBI:57856"/>
        <dbReference type="ChEBI" id="CHEBI:59789"/>
        <dbReference type="ChEBI" id="CHEBI:74269"/>
        <dbReference type="ChEBI" id="CHEBI:74480"/>
        <dbReference type="EC" id="2.1.1.170"/>
    </reaction>
</comment>
<dbReference type="EC" id="2.1.1.170" evidence="6"/>
<dbReference type="InterPro" id="IPR029063">
    <property type="entry name" value="SAM-dependent_MTases_sf"/>
</dbReference>
<keyword evidence="1 6" id="KW-0963">Cytoplasm</keyword>
<protein>
    <recommendedName>
        <fullName evidence="6">Ribosomal RNA small subunit methyltransferase G</fullName>
        <ecNumber evidence="6">2.1.1.170</ecNumber>
    </recommendedName>
    <alternativeName>
        <fullName evidence="6">16S rRNA 7-methylguanosine methyltransferase</fullName>
        <shortName evidence="6">16S rRNA m7G methyltransferase</shortName>
    </alternativeName>
</protein>
<keyword evidence="4 6" id="KW-0808">Transferase</keyword>
<comment type="similarity">
    <text evidence="6">Belongs to the methyltransferase superfamily. RNA methyltransferase RsmG family.</text>
</comment>
<keyword evidence="3 6" id="KW-0489">Methyltransferase</keyword>
<reference evidence="7 8" key="1">
    <citation type="submission" date="2021-03" db="EMBL/GenBank/DDBJ databases">
        <title>Thiomicrorhabdus sp.nov.,novel sulfur-oxidizing bacteria isolated from coastal sediment.</title>
        <authorList>
            <person name="Liu X."/>
        </authorList>
    </citation>
    <scope>NUCLEOTIDE SEQUENCE [LARGE SCALE GENOMIC DNA]</scope>
    <source>
        <strain evidence="7 8">6S2-11</strain>
    </source>
</reference>
<keyword evidence="5 6" id="KW-0949">S-adenosyl-L-methionine</keyword>
<evidence type="ECO:0000256" key="4">
    <source>
        <dbReference type="ARBA" id="ARBA00022679"/>
    </source>
</evidence>
<dbReference type="RefSeq" id="WP_208150371.1">
    <property type="nucleotide sequence ID" value="NZ_JAGETV010000017.1"/>
</dbReference>
<accession>A0ABS3Q5X4</accession>
<comment type="caution">
    <text evidence="6">Lacks conserved residue(s) required for the propagation of feature annotation.</text>
</comment>
<organism evidence="7 8">
    <name type="scientific">Thiomicrorhabdus marina</name>
    <dbReference type="NCBI Taxonomy" id="2818442"/>
    <lineage>
        <taxon>Bacteria</taxon>
        <taxon>Pseudomonadati</taxon>
        <taxon>Pseudomonadota</taxon>
        <taxon>Gammaproteobacteria</taxon>
        <taxon>Thiotrichales</taxon>
        <taxon>Piscirickettsiaceae</taxon>
        <taxon>Thiomicrorhabdus</taxon>
    </lineage>
</organism>
<evidence type="ECO:0000256" key="2">
    <source>
        <dbReference type="ARBA" id="ARBA00022552"/>
    </source>
</evidence>
<comment type="caution">
    <text evidence="7">The sequence shown here is derived from an EMBL/GenBank/DDBJ whole genome shotgun (WGS) entry which is preliminary data.</text>
</comment>
<evidence type="ECO:0000256" key="6">
    <source>
        <dbReference type="HAMAP-Rule" id="MF_00074"/>
    </source>
</evidence>
<dbReference type="InterPro" id="IPR003682">
    <property type="entry name" value="rRNA_ssu_MeTfrase_G"/>
</dbReference>
<dbReference type="Pfam" id="PF02527">
    <property type="entry name" value="GidB"/>
    <property type="match status" value="1"/>
</dbReference>
<evidence type="ECO:0000313" key="7">
    <source>
        <dbReference type="EMBL" id="MBO1927755.1"/>
    </source>
</evidence>
<dbReference type="HAMAP" id="MF_00074">
    <property type="entry name" value="16SrRNA_methyltr_G"/>
    <property type="match status" value="1"/>
</dbReference>
<feature type="binding site" evidence="6">
    <location>
        <position position="147"/>
    </location>
    <ligand>
        <name>S-adenosyl-L-methionine</name>
        <dbReference type="ChEBI" id="CHEBI:59789"/>
    </ligand>
</feature>
<proteinExistence type="inferred from homology"/>